<sequence length="79" mass="9025">MQSLTKIDLIKAFKEYGVVTQDGLKIEISRSEKRTAIRITKAKNDLSQRIAEVAINESSVRRVDKLEERVSNLESMKFA</sequence>
<dbReference type="Proteomes" id="UP000034803">
    <property type="component" value="Unassembled WGS sequence"/>
</dbReference>
<gene>
    <name evidence="1" type="ORF">UR21_C0017G0007</name>
</gene>
<dbReference type="EMBL" id="LBOI01000017">
    <property type="protein sequence ID" value="KKP31049.1"/>
    <property type="molecule type" value="Genomic_DNA"/>
</dbReference>
<proteinExistence type="predicted"/>
<protein>
    <submittedName>
        <fullName evidence="1">Uncharacterized protein</fullName>
    </submittedName>
</protein>
<dbReference type="AlphaFoldDB" id="A0A0F9YHI1"/>
<comment type="caution">
    <text evidence="1">The sequence shown here is derived from an EMBL/GenBank/DDBJ whole genome shotgun (WGS) entry which is preliminary data.</text>
</comment>
<evidence type="ECO:0000313" key="1">
    <source>
        <dbReference type="EMBL" id="KKP31049.1"/>
    </source>
</evidence>
<reference evidence="1 2" key="1">
    <citation type="journal article" date="2015" name="Nature">
        <title>rRNA introns, odd ribosomes, and small enigmatic genomes across a large radiation of phyla.</title>
        <authorList>
            <person name="Brown C.T."/>
            <person name="Hug L.A."/>
            <person name="Thomas B.C."/>
            <person name="Sharon I."/>
            <person name="Castelle C.J."/>
            <person name="Singh A."/>
            <person name="Wilkins M.J."/>
            <person name="Williams K.H."/>
            <person name="Banfield J.F."/>
        </authorList>
    </citation>
    <scope>NUCLEOTIDE SEQUENCE [LARGE SCALE GENOMIC DNA]</scope>
</reference>
<organism evidence="1 2">
    <name type="scientific">Candidatus Woesebacteria bacterium GW2011_GWC2_31_9</name>
    <dbReference type="NCBI Taxonomy" id="1618586"/>
    <lineage>
        <taxon>Bacteria</taxon>
        <taxon>Candidatus Woeseibacteriota</taxon>
    </lineage>
</organism>
<evidence type="ECO:0000313" key="2">
    <source>
        <dbReference type="Proteomes" id="UP000034803"/>
    </source>
</evidence>
<name>A0A0F9YHI1_9BACT</name>
<accession>A0A0F9YHI1</accession>